<dbReference type="RefSeq" id="WP_025251195.1">
    <property type="nucleotide sequence ID" value="NZ_CP006934.1"/>
</dbReference>
<dbReference type="Proteomes" id="UP000019265">
    <property type="component" value="Chromosome"/>
</dbReference>
<dbReference type="SUPFAM" id="SSF101473">
    <property type="entry name" value="DhaL-like"/>
    <property type="match status" value="1"/>
</dbReference>
<dbReference type="Pfam" id="PF02734">
    <property type="entry name" value="Dak2"/>
    <property type="match status" value="1"/>
</dbReference>
<evidence type="ECO:0000313" key="2">
    <source>
        <dbReference type="EMBL" id="AHI54056.1"/>
    </source>
</evidence>
<accession>W6AAL4</accession>
<name>W6AAL4_9MOLU</name>
<dbReference type="eggNOG" id="COG1461">
    <property type="taxonomic scope" value="Bacteria"/>
</dbReference>
<dbReference type="InterPro" id="IPR048394">
    <property type="entry name" value="FakA-like_M"/>
</dbReference>
<gene>
    <name evidence="2" type="primary">yloV</name>
    <name evidence="2" type="ORF">SSABA_v1c06540</name>
</gene>
<dbReference type="KEGG" id="ssab:SSABA_v1c06540"/>
<dbReference type="SMART" id="SM01120">
    <property type="entry name" value="Dak2"/>
    <property type="match status" value="1"/>
</dbReference>
<dbReference type="GO" id="GO:0004371">
    <property type="term" value="F:glycerone kinase activity"/>
    <property type="evidence" value="ECO:0007669"/>
    <property type="project" value="InterPro"/>
</dbReference>
<reference evidence="2 3" key="1">
    <citation type="journal article" date="2014" name="Genome Biol. Evol.">
        <title>Molecular evolution of the substrate utilization strategies and putative virulence factors in mosquito-associated Spiroplasma species.</title>
        <authorList>
            <person name="Chang T.H."/>
            <person name="Lo W.S."/>
            <person name="Ku C."/>
            <person name="Chen L.L."/>
            <person name="Kuo C.H."/>
        </authorList>
    </citation>
    <scope>NUCLEOTIDE SEQUENCE [LARGE SCALE GENOMIC DNA]</scope>
    <source>
        <strain evidence="2">Ar-1343</strain>
    </source>
</reference>
<dbReference type="PATRIC" id="fig|1276257.3.peg.664"/>
<dbReference type="PANTHER" id="PTHR33434">
    <property type="entry name" value="DEGV DOMAIN-CONTAINING PROTEIN DR_1986-RELATED"/>
    <property type="match status" value="1"/>
</dbReference>
<dbReference type="NCBIfam" id="TIGR03599">
    <property type="entry name" value="YloV"/>
    <property type="match status" value="1"/>
</dbReference>
<dbReference type="EMBL" id="CP006934">
    <property type="protein sequence ID" value="AHI54056.1"/>
    <property type="molecule type" value="Genomic_DNA"/>
</dbReference>
<evidence type="ECO:0000259" key="1">
    <source>
        <dbReference type="PROSITE" id="PS51480"/>
    </source>
</evidence>
<dbReference type="PROSITE" id="PS51480">
    <property type="entry name" value="DHAL"/>
    <property type="match status" value="1"/>
</dbReference>
<dbReference type="Pfam" id="PF13684">
    <property type="entry name" value="FakA-like_C"/>
    <property type="match status" value="1"/>
</dbReference>
<dbReference type="OrthoDB" id="9760324at2"/>
<dbReference type="Pfam" id="PF21645">
    <property type="entry name" value="FakA-like_M"/>
    <property type="match status" value="1"/>
</dbReference>
<dbReference type="InterPro" id="IPR004007">
    <property type="entry name" value="DhaL_dom"/>
</dbReference>
<dbReference type="SMART" id="SM01121">
    <property type="entry name" value="Dak1_2"/>
    <property type="match status" value="1"/>
</dbReference>
<sequence length="546" mass="60652">MKNVKMLKTMISSGANNLYNNYPYIDKLNVFPVPDGDTGTNMNLTLTNAYSEINKSEFKDFRQLMQKFSRGLIMGARGNSGVIFSQIMKGFSKGMENAEDLDVATWKKCFSQAQEVAYSAVMKPVEGTILTVIRETSEAVQKLDDSISEKDFWNVVIEAATVSLNNTPNLLQALKDVGVVDSGGYGLLKFLEGMQSVIVKDKTISRKKKLETNEGGNLDLDIEDSEFGYCTEAVVMLTSDWISKMKVDSVRQQLSEYGNNSIVAVKDEDILKIHTHALNPGQVLTFLQQFGDFNSIKVDNMSLQADRQVKGAKPVSHTQIKNKRNLVNEFATIAVVPSDGISKYFKKELNVDFVINGGSKMNPSTTDFMKAIESVDAKNVFILPNNSNVIMAAKQAKELEKKSKVFVIPTKTIPQGMVAFLNYDPSETPRKNESNLNRVSKEVISFSISTASRDSLVDNIKIKEGQKLGMIDGKIVFAGESTRTVFEKVLGKNITNKTEILTIFSGTDASANDINDLRKFLDENFDVEYEIVEGGQEIYDFIIGIE</sequence>
<proteinExistence type="predicted"/>
<feature type="domain" description="DhaL" evidence="1">
    <location>
        <begin position="5"/>
        <end position="196"/>
    </location>
</feature>
<dbReference type="AlphaFoldDB" id="W6AAL4"/>
<dbReference type="InterPro" id="IPR033470">
    <property type="entry name" value="FakA-like_C"/>
</dbReference>
<dbReference type="GO" id="GO:0006071">
    <property type="term" value="P:glycerol metabolic process"/>
    <property type="evidence" value="ECO:0007669"/>
    <property type="project" value="InterPro"/>
</dbReference>
<dbReference type="InterPro" id="IPR019986">
    <property type="entry name" value="YloV-like"/>
</dbReference>
<dbReference type="STRING" id="1276257.SSABA_v1c06540"/>
<keyword evidence="3" id="KW-1185">Reference proteome</keyword>
<dbReference type="InterPro" id="IPR036117">
    <property type="entry name" value="DhaL_dom_sf"/>
</dbReference>
<dbReference type="Gene3D" id="1.25.40.340">
    <property type="match status" value="1"/>
</dbReference>
<evidence type="ECO:0000313" key="3">
    <source>
        <dbReference type="Proteomes" id="UP000019265"/>
    </source>
</evidence>
<keyword evidence="2" id="KW-0808">Transferase</keyword>
<keyword evidence="2" id="KW-0418">Kinase</keyword>
<protein>
    <submittedName>
        <fullName evidence="2">Dihydroxyacetone/glyceraldehyde kinase</fullName>
    </submittedName>
</protein>
<dbReference type="HOGENOM" id="CLU_017496_1_0_14"/>
<dbReference type="PANTHER" id="PTHR33434:SF4">
    <property type="entry name" value="PHOSPHATASE PROTEIN"/>
    <property type="match status" value="1"/>
</dbReference>
<organism evidence="2 3">
    <name type="scientific">Spiroplasma sabaudiense Ar-1343</name>
    <dbReference type="NCBI Taxonomy" id="1276257"/>
    <lineage>
        <taxon>Bacteria</taxon>
        <taxon>Bacillati</taxon>
        <taxon>Mycoplasmatota</taxon>
        <taxon>Mollicutes</taxon>
        <taxon>Entomoplasmatales</taxon>
        <taxon>Spiroplasmataceae</taxon>
        <taxon>Spiroplasma</taxon>
    </lineage>
</organism>
<dbReference type="InterPro" id="IPR050270">
    <property type="entry name" value="DegV_domain_contain"/>
</dbReference>